<sequence>MFLEVSVTIFDSKNRYLDLNKLCEKFPGCGSFGNWKIKGDQLECSASWTGCFAGYYNNLCSKHELSYRTRTREIKQFNSSDILITDPFSAIFYMMMMLKGIPEVVTYMNEKINSDSDESVSVIFPYVDADTAAILTELEPFIKQISNPSNLNKFFDEWFSNIDPKVKTIMFKLCMKKEDITSTREELSDTPSQVESSSVEFRQLLDQFYTRQTDKKEPYLHPIEEVFGKLTSSNEETLPTMIQQLCNLFYPAVDEMDFNNIMSNLDSKSSIQQTDILGKIIDAWTDGKMGRVLEE</sequence>
<name>A0A481ZDH7_9VIRU</name>
<accession>A0A481ZDH7</accession>
<organism evidence="1">
    <name type="scientific">Pithovirus LCPAC406</name>
    <dbReference type="NCBI Taxonomy" id="2506599"/>
    <lineage>
        <taxon>Viruses</taxon>
        <taxon>Pithoviruses</taxon>
    </lineage>
</organism>
<gene>
    <name evidence="1" type="ORF">LCPAC406_02880</name>
</gene>
<dbReference type="EMBL" id="MK500608">
    <property type="protein sequence ID" value="QBK93974.1"/>
    <property type="molecule type" value="Genomic_DNA"/>
</dbReference>
<reference evidence="1" key="1">
    <citation type="journal article" date="2019" name="MBio">
        <title>Virus Genomes from Deep Sea Sediments Expand the Ocean Megavirome and Support Independent Origins of Viral Gigantism.</title>
        <authorList>
            <person name="Backstrom D."/>
            <person name="Yutin N."/>
            <person name="Jorgensen S.L."/>
            <person name="Dharamshi J."/>
            <person name="Homa F."/>
            <person name="Zaremba-Niedwiedzka K."/>
            <person name="Spang A."/>
            <person name="Wolf Y.I."/>
            <person name="Koonin E.V."/>
            <person name="Ettema T.J."/>
        </authorList>
    </citation>
    <scope>NUCLEOTIDE SEQUENCE</scope>
</reference>
<proteinExistence type="predicted"/>
<evidence type="ECO:0000313" key="1">
    <source>
        <dbReference type="EMBL" id="QBK93974.1"/>
    </source>
</evidence>
<protein>
    <submittedName>
        <fullName evidence="1">Uncharacterized protein</fullName>
    </submittedName>
</protein>